<dbReference type="EMBL" id="CAUYUJ010002333">
    <property type="protein sequence ID" value="CAK0800303.1"/>
    <property type="molecule type" value="Genomic_DNA"/>
</dbReference>
<name>A0ABN9Q3N4_9DINO</name>
<comment type="caution">
    <text evidence="1">The sequence shown here is derived from an EMBL/GenBank/DDBJ whole genome shotgun (WGS) entry which is preliminary data.</text>
</comment>
<feature type="non-terminal residue" evidence="1">
    <location>
        <position position="55"/>
    </location>
</feature>
<reference evidence="1" key="1">
    <citation type="submission" date="2023-10" db="EMBL/GenBank/DDBJ databases">
        <authorList>
            <person name="Chen Y."/>
            <person name="Shah S."/>
            <person name="Dougan E. K."/>
            <person name="Thang M."/>
            <person name="Chan C."/>
        </authorList>
    </citation>
    <scope>NUCLEOTIDE SEQUENCE [LARGE SCALE GENOMIC DNA]</scope>
</reference>
<sequence length="55" mass="6414">MRDIAEHRYIATRDFAKLHANEVVIHGGSDHEDHADLQHRIQQTVRRHGDNFDIA</sequence>
<dbReference type="Proteomes" id="UP001189429">
    <property type="component" value="Unassembled WGS sequence"/>
</dbReference>
<evidence type="ECO:0000313" key="2">
    <source>
        <dbReference type="Proteomes" id="UP001189429"/>
    </source>
</evidence>
<proteinExistence type="predicted"/>
<organism evidence="1 2">
    <name type="scientific">Prorocentrum cordatum</name>
    <dbReference type="NCBI Taxonomy" id="2364126"/>
    <lineage>
        <taxon>Eukaryota</taxon>
        <taxon>Sar</taxon>
        <taxon>Alveolata</taxon>
        <taxon>Dinophyceae</taxon>
        <taxon>Prorocentrales</taxon>
        <taxon>Prorocentraceae</taxon>
        <taxon>Prorocentrum</taxon>
    </lineage>
</organism>
<protein>
    <submittedName>
        <fullName evidence="1">Uncharacterized protein</fullName>
    </submittedName>
</protein>
<gene>
    <name evidence="1" type="ORF">PCOR1329_LOCUS8486</name>
</gene>
<accession>A0ABN9Q3N4</accession>
<keyword evidence="2" id="KW-1185">Reference proteome</keyword>
<evidence type="ECO:0000313" key="1">
    <source>
        <dbReference type="EMBL" id="CAK0800303.1"/>
    </source>
</evidence>